<evidence type="ECO:0000256" key="4">
    <source>
        <dbReference type="SAM" id="SignalP"/>
    </source>
</evidence>
<comment type="subcellular location">
    <subcellularLocation>
        <location evidence="1">Secreted</location>
    </subcellularLocation>
</comment>
<dbReference type="Gene3D" id="2.150.10.10">
    <property type="entry name" value="Serralysin-like metalloprotease, C-terminal"/>
    <property type="match status" value="1"/>
</dbReference>
<dbReference type="InterPro" id="IPR013858">
    <property type="entry name" value="Peptidase_M10B_C"/>
</dbReference>
<reference evidence="6 7" key="1">
    <citation type="submission" date="2019-03" db="EMBL/GenBank/DDBJ databases">
        <title>Genomic Encyclopedia of Type Strains, Phase IV (KMG-IV): sequencing the most valuable type-strain genomes for metagenomic binning, comparative biology and taxonomic classification.</title>
        <authorList>
            <person name="Goeker M."/>
        </authorList>
    </citation>
    <scope>NUCLEOTIDE SEQUENCE [LARGE SCALE GENOMIC DNA]</scope>
    <source>
        <strain evidence="6 7">DSM 11901</strain>
    </source>
</reference>
<keyword evidence="2" id="KW-0964">Secreted</keyword>
<dbReference type="InterPro" id="IPR022265">
    <property type="entry name" value="CHP03790"/>
</dbReference>
<dbReference type="NCBIfam" id="TIGR03661">
    <property type="entry name" value="T1SS_VCA0849"/>
    <property type="match status" value="1"/>
</dbReference>
<keyword evidence="4" id="KW-0732">Signal</keyword>
<dbReference type="AlphaFoldDB" id="A0A4R6RPA0"/>
<dbReference type="Pfam" id="PF08548">
    <property type="entry name" value="Peptidase_M10_C"/>
    <property type="match status" value="1"/>
</dbReference>
<evidence type="ECO:0000256" key="3">
    <source>
        <dbReference type="ARBA" id="ARBA00022737"/>
    </source>
</evidence>
<feature type="domain" description="Peptidase M10 serralysin C-terminal" evidence="5">
    <location>
        <begin position="697"/>
        <end position="745"/>
    </location>
</feature>
<protein>
    <submittedName>
        <fullName evidence="6">Uncharacterized protein (TIGR03790 family)</fullName>
    </submittedName>
</protein>
<proteinExistence type="predicted"/>
<dbReference type="GO" id="GO:0005509">
    <property type="term" value="F:calcium ion binding"/>
    <property type="evidence" value="ECO:0007669"/>
    <property type="project" value="InterPro"/>
</dbReference>
<evidence type="ECO:0000256" key="2">
    <source>
        <dbReference type="ARBA" id="ARBA00022525"/>
    </source>
</evidence>
<feature type="signal peptide" evidence="4">
    <location>
        <begin position="1"/>
        <end position="39"/>
    </location>
</feature>
<dbReference type="InterPro" id="IPR011049">
    <property type="entry name" value="Serralysin-like_metalloprot_C"/>
</dbReference>
<evidence type="ECO:0000259" key="5">
    <source>
        <dbReference type="Pfam" id="PF08548"/>
    </source>
</evidence>
<keyword evidence="3" id="KW-0677">Repeat</keyword>
<evidence type="ECO:0000256" key="1">
    <source>
        <dbReference type="ARBA" id="ARBA00004613"/>
    </source>
</evidence>
<dbReference type="SUPFAM" id="SSF51120">
    <property type="entry name" value="beta-Roll"/>
    <property type="match status" value="1"/>
</dbReference>
<sequence>MNRPNCLQPRTAAGPGLPGYLKRVTAAACAVCASFAASAQTVPVPRASITPADLGVIILQGDPTSEAIGTYYQSVRGIPAANVVRISLPVGANNITPSQLASARAQITAALPANVQATLLTWTRPFRVQGACGMSITSAFALGYDVKYCNAVFTAPVAYYDADTTRPWTELGIRPSMMLGAATYADAVNLIHRGLSSEATYPAGDGYLIRTTDSARSGPRWQDFSKLPSAWRFDGGLQLNYIDATQGGGSNAIAGKSPVLFYFTGLTVVPDLASNFFVPGAVGDHLTSFGGVLSGTSQMEATEWLQAGTTGSYGTVEEPYAVADKFPRASVMIDHYYRGATLIEAYWKSVRTPGQGLFLGDPLARPFTDAPVSAISNGQYVVQTRSLRGNQRHTIQARATANDPWQTLSSTWLPHPGPVTLKAPVASTATAQLRLQGCPSALAVEASSTSEAAQRGRAQTLYYQLQLTNTAAADSACEQHVDLTTLPLPEGMVATVEPKTLQVRPQQTSHAIVKVEAPATAAASGDACFEVPVQLTDRLSGQTSQFDKLGGCLFMMEGDEYLIRIRRPGWNWQLLDYPGRTSFYRYPVELDAPSDQDIVKVNYNLQALYLDDGTDPVPYGSIAGQNGVAVGEGSYASELVIEKAAPGTYSLQANAFDSNSQLVASTEVYVYLGMQVNTVRGTPRGDTLMGTSGNEIFIGGAGADLMSGGQGADIFVFESIRDALDQITDFVPGTDRLDLSRLLASIGQSTRSAWPQGVVTLRDVSGGVLVMIDVDGASGPSTSRPLVTLEGVSAAAIDPVRDLQLQR</sequence>
<dbReference type="InterPro" id="IPR019960">
    <property type="entry name" value="T1SS_VCA0849"/>
</dbReference>
<dbReference type="Proteomes" id="UP000294593">
    <property type="component" value="Unassembled WGS sequence"/>
</dbReference>
<dbReference type="GO" id="GO:0005615">
    <property type="term" value="C:extracellular space"/>
    <property type="evidence" value="ECO:0007669"/>
    <property type="project" value="InterPro"/>
</dbReference>
<feature type="chain" id="PRO_5020733149" evidence="4">
    <location>
        <begin position="40"/>
        <end position="807"/>
    </location>
</feature>
<dbReference type="NCBIfam" id="TIGR03790">
    <property type="entry name" value="TIGR03790 family protein"/>
    <property type="match status" value="1"/>
</dbReference>
<comment type="caution">
    <text evidence="6">The sequence shown here is derived from an EMBL/GenBank/DDBJ whole genome shotgun (WGS) entry which is preliminary data.</text>
</comment>
<name>A0A4R6RPA0_9BURK</name>
<organism evidence="6 7">
    <name type="scientific">Aquabacterium commune</name>
    <dbReference type="NCBI Taxonomy" id="70586"/>
    <lineage>
        <taxon>Bacteria</taxon>
        <taxon>Pseudomonadati</taxon>
        <taxon>Pseudomonadota</taxon>
        <taxon>Betaproteobacteria</taxon>
        <taxon>Burkholderiales</taxon>
        <taxon>Aquabacterium</taxon>
    </lineage>
</organism>
<dbReference type="EMBL" id="SNXW01000001">
    <property type="protein sequence ID" value="TDP88444.1"/>
    <property type="molecule type" value="Genomic_DNA"/>
</dbReference>
<keyword evidence="7" id="KW-1185">Reference proteome</keyword>
<evidence type="ECO:0000313" key="7">
    <source>
        <dbReference type="Proteomes" id="UP000294593"/>
    </source>
</evidence>
<accession>A0A4R6RPA0</accession>
<dbReference type="RefSeq" id="WP_133606052.1">
    <property type="nucleotide sequence ID" value="NZ_SNXW01000001.1"/>
</dbReference>
<gene>
    <name evidence="6" type="ORF">EV672_101594</name>
</gene>
<evidence type="ECO:0000313" key="6">
    <source>
        <dbReference type="EMBL" id="TDP88444.1"/>
    </source>
</evidence>
<dbReference type="OrthoDB" id="420256at2"/>